<dbReference type="Gene3D" id="3.40.50.150">
    <property type="entry name" value="Vaccinia Virus protein VP39"/>
    <property type="match status" value="1"/>
</dbReference>
<reference evidence="2" key="1">
    <citation type="submission" date="2017-09" db="EMBL/GenBank/DDBJ databases">
        <title>Depth-based differentiation of microbial function through sediment-hosted aquifers and enrichment of novel symbionts in the deep terrestrial subsurface.</title>
        <authorList>
            <person name="Probst A.J."/>
            <person name="Ladd B."/>
            <person name="Jarett J.K."/>
            <person name="Geller-Mcgrath D.E."/>
            <person name="Sieber C.M.K."/>
            <person name="Emerson J.B."/>
            <person name="Anantharaman K."/>
            <person name="Thomas B.C."/>
            <person name="Malmstrom R."/>
            <person name="Stieglmeier M."/>
            <person name="Klingl A."/>
            <person name="Woyke T."/>
            <person name="Ryan C.M."/>
            <person name="Banfield J.F."/>
        </authorList>
    </citation>
    <scope>NUCLEOTIDE SEQUENCE [LARGE SCALE GENOMIC DNA]</scope>
</reference>
<gene>
    <name evidence="1" type="ORF">COS11_04845</name>
</gene>
<dbReference type="AlphaFoldDB" id="A0A2M7E862"/>
<comment type="caution">
    <text evidence="1">The sequence shown here is derived from an EMBL/GenBank/DDBJ whole genome shotgun (WGS) entry which is preliminary data.</text>
</comment>
<protein>
    <recommendedName>
        <fullName evidence="3">Methyltransferase type 11 domain-containing protein</fullName>
    </recommendedName>
</protein>
<dbReference type="InterPro" id="IPR029063">
    <property type="entry name" value="SAM-dependent_MTases_sf"/>
</dbReference>
<evidence type="ECO:0000313" key="2">
    <source>
        <dbReference type="Proteomes" id="UP000228886"/>
    </source>
</evidence>
<name>A0A2M7E862_9BACT</name>
<dbReference type="CDD" id="cd02440">
    <property type="entry name" value="AdoMet_MTases"/>
    <property type="match status" value="1"/>
</dbReference>
<dbReference type="EMBL" id="PETL01000229">
    <property type="protein sequence ID" value="PIV63930.1"/>
    <property type="molecule type" value="Genomic_DNA"/>
</dbReference>
<dbReference type="SUPFAM" id="SSF53335">
    <property type="entry name" value="S-adenosyl-L-methionine-dependent methyltransferases"/>
    <property type="match status" value="1"/>
</dbReference>
<evidence type="ECO:0008006" key="3">
    <source>
        <dbReference type="Google" id="ProtNLM"/>
    </source>
</evidence>
<evidence type="ECO:0000313" key="1">
    <source>
        <dbReference type="EMBL" id="PIV63930.1"/>
    </source>
</evidence>
<dbReference type="Pfam" id="PF13489">
    <property type="entry name" value="Methyltransf_23"/>
    <property type="match status" value="1"/>
</dbReference>
<organism evidence="1 2">
    <name type="scientific">bacterium (Candidatus Ratteibacteria) CG01_land_8_20_14_3_00_40_19</name>
    <dbReference type="NCBI Taxonomy" id="2014290"/>
    <lineage>
        <taxon>Bacteria</taxon>
        <taxon>Candidatus Ratteibacteria</taxon>
    </lineage>
</organism>
<sequence length="237" mass="27543">MMRINSEHVALGLHNKVLKLMEQEKKGRVLDAPAGVGNLSCYLKKRGFEVWAADIDETVFKASEVRFQMVDLNKKLPYPDSFFNYVICIEGIEHLENSYHLLREFGRVLKQRGKLIITTPNVLSIFSRLRYLLIGYCDFFGGYYSRETDLYTSHINPVGFPELYSALKKGEFELENIATNRNVVFTRKFPLKLLLWILIPLVKMVTRIKVKDNFMCRRLLSSELLAGEILILECVRR</sequence>
<accession>A0A2M7E862</accession>
<proteinExistence type="predicted"/>
<dbReference type="Proteomes" id="UP000228886">
    <property type="component" value="Unassembled WGS sequence"/>
</dbReference>